<feature type="transmembrane region" description="Helical" evidence="1">
    <location>
        <begin position="21"/>
        <end position="41"/>
    </location>
</feature>
<reference evidence="2" key="1">
    <citation type="journal article" date="2019" name="Genome Biol. Evol.">
        <title>Nephromyces represents a diverse and novel lineage of the Apicomplexa that has retained apicoplasts.</title>
        <authorList>
            <person name="Munoz-Gomez S.A."/>
            <person name="Durnin K."/>
            <person name="Eme L."/>
            <person name="Paight C."/>
            <person name="Lane C.E."/>
            <person name="Saffo M.B."/>
            <person name="Slamovits C.H."/>
        </authorList>
    </citation>
    <scope>NUCLEOTIDE SEQUENCE</scope>
    <source>
        <strain evidence="2">678</strain>
    </source>
</reference>
<keyword evidence="1" id="KW-0812">Transmembrane</keyword>
<keyword evidence="1" id="KW-1133">Transmembrane helix</keyword>
<dbReference type="AlphaFoldDB" id="A0A5C1H828"/>
<keyword evidence="1" id="KW-0472">Membrane</keyword>
<sequence length="52" mass="6786">MLLFNFKSFKKKVLNYWKFKIINFWLYLYLFNYLCFYYKVININFKNNFIYL</sequence>
<protein>
    <submittedName>
        <fullName evidence="2">Uncharacterized protein</fullName>
    </submittedName>
</protein>
<organism evidence="2">
    <name type="scientific">Nephromyces sp. ex Molgula occidentalis</name>
    <dbReference type="NCBI Taxonomy" id="2544991"/>
    <lineage>
        <taxon>Eukaryota</taxon>
        <taxon>Sar</taxon>
        <taxon>Alveolata</taxon>
        <taxon>Apicomplexa</taxon>
        <taxon>Aconoidasida</taxon>
        <taxon>Nephromycida</taxon>
        <taxon>Nephromyces</taxon>
    </lineage>
</organism>
<evidence type="ECO:0000256" key="1">
    <source>
        <dbReference type="SAM" id="Phobius"/>
    </source>
</evidence>
<name>A0A5C1H828_9APIC</name>
<accession>A0A5C1H828</accession>
<evidence type="ECO:0000313" key="2">
    <source>
        <dbReference type="EMBL" id="QEM01792.1"/>
    </source>
</evidence>
<proteinExistence type="predicted"/>
<gene>
    <name evidence="2" type="primary">orf53</name>
</gene>
<dbReference type="EMBL" id="MK573207">
    <property type="protein sequence ID" value="QEM01792.1"/>
    <property type="molecule type" value="Genomic_DNA"/>
</dbReference>